<comment type="caution">
    <text evidence="13">The sequence shown here is derived from an EMBL/GenBank/DDBJ whole genome shotgun (WGS) entry which is preliminary data.</text>
</comment>
<evidence type="ECO:0000259" key="12">
    <source>
        <dbReference type="Pfam" id="PF00912"/>
    </source>
</evidence>
<proteinExistence type="inferred from homology"/>
<keyword evidence="8 11" id="KW-1133">Transmembrane helix</keyword>
<dbReference type="NCBIfam" id="TIGR02070">
    <property type="entry name" value="mono_pep_trsgly"/>
    <property type="match status" value="1"/>
</dbReference>
<dbReference type="GO" id="GO:0009252">
    <property type="term" value="P:peptidoglycan biosynthetic process"/>
    <property type="evidence" value="ECO:0007669"/>
    <property type="project" value="UniProtKB-UniRule"/>
</dbReference>
<name>A0AAP2CKU4_9BACT</name>
<protein>
    <recommendedName>
        <fullName evidence="11">Biosynthetic peptidoglycan transglycosylase</fullName>
        <ecNumber evidence="11">2.4.99.28</ecNumber>
    </recommendedName>
    <alternativeName>
        <fullName evidence="11">Glycan polymerase</fullName>
    </alternativeName>
    <alternativeName>
        <fullName evidence="11">Peptidoglycan glycosyltransferase MtgA</fullName>
        <shortName evidence="11">PGT</shortName>
    </alternativeName>
</protein>
<evidence type="ECO:0000256" key="3">
    <source>
        <dbReference type="ARBA" id="ARBA00022676"/>
    </source>
</evidence>
<reference evidence="13 14" key="1">
    <citation type="submission" date="2021-05" db="EMBL/GenBank/DDBJ databases">
        <authorList>
            <person name="Zhang Z.D."/>
            <person name="Osman G."/>
        </authorList>
    </citation>
    <scope>NUCLEOTIDE SEQUENCE [LARGE SCALE GENOMIC DNA]</scope>
    <source>
        <strain evidence="13 14">KCTC 32217</strain>
    </source>
</reference>
<keyword evidence="1 11" id="KW-1003">Cell membrane</keyword>
<comment type="pathway">
    <text evidence="11">Cell wall biogenesis; peptidoglycan biosynthesis.</text>
</comment>
<dbReference type="RefSeq" id="WP_213945241.1">
    <property type="nucleotide sequence ID" value="NZ_JAHCMY010000004.1"/>
</dbReference>
<dbReference type="GO" id="GO:0071555">
    <property type="term" value="P:cell wall organization"/>
    <property type="evidence" value="ECO:0007669"/>
    <property type="project" value="UniProtKB-KW"/>
</dbReference>
<dbReference type="GO" id="GO:0016763">
    <property type="term" value="F:pentosyltransferase activity"/>
    <property type="evidence" value="ECO:0007669"/>
    <property type="project" value="InterPro"/>
</dbReference>
<dbReference type="EMBL" id="JAHCMY010000004">
    <property type="protein sequence ID" value="MBS9524385.1"/>
    <property type="molecule type" value="Genomic_DNA"/>
</dbReference>
<dbReference type="Gene3D" id="1.10.3810.10">
    <property type="entry name" value="Biosynthetic peptidoglycan transglycosylase-like"/>
    <property type="match status" value="1"/>
</dbReference>
<dbReference type="InterPro" id="IPR023346">
    <property type="entry name" value="Lysozyme-like_dom_sf"/>
</dbReference>
<organism evidence="13 14">
    <name type="scientific">Litoribacter ruber</name>
    <dbReference type="NCBI Taxonomy" id="702568"/>
    <lineage>
        <taxon>Bacteria</taxon>
        <taxon>Pseudomonadati</taxon>
        <taxon>Bacteroidota</taxon>
        <taxon>Cytophagia</taxon>
        <taxon>Cytophagales</taxon>
        <taxon>Cyclobacteriaceae</taxon>
        <taxon>Litoribacter</taxon>
    </lineage>
</organism>
<comment type="function">
    <text evidence="11">Peptidoglycan polymerase that catalyzes glycan chain elongation from lipid-linked precursors.</text>
</comment>
<dbReference type="GO" id="GO:0005886">
    <property type="term" value="C:plasma membrane"/>
    <property type="evidence" value="ECO:0007669"/>
    <property type="project" value="UniProtKB-SubCell"/>
</dbReference>
<evidence type="ECO:0000313" key="13">
    <source>
        <dbReference type="EMBL" id="MBS9524385.1"/>
    </source>
</evidence>
<accession>A0AAP2CKU4</accession>
<comment type="subcellular location">
    <subcellularLocation>
        <location evidence="11">Cell membrane</location>
        <topology evidence="11">Single-pass membrane protein</topology>
    </subcellularLocation>
</comment>
<evidence type="ECO:0000256" key="10">
    <source>
        <dbReference type="ARBA" id="ARBA00023316"/>
    </source>
</evidence>
<keyword evidence="2" id="KW-0997">Cell inner membrane</keyword>
<dbReference type="SUPFAM" id="SSF53955">
    <property type="entry name" value="Lysozyme-like"/>
    <property type="match status" value="1"/>
</dbReference>
<dbReference type="EC" id="2.4.99.28" evidence="11"/>
<dbReference type="PANTHER" id="PTHR30400:SF0">
    <property type="entry name" value="BIOSYNTHETIC PEPTIDOGLYCAN TRANSGLYCOSYLASE"/>
    <property type="match status" value="1"/>
</dbReference>
<dbReference type="InterPro" id="IPR036950">
    <property type="entry name" value="PBP_transglycosylase"/>
</dbReference>
<evidence type="ECO:0000256" key="8">
    <source>
        <dbReference type="ARBA" id="ARBA00022989"/>
    </source>
</evidence>
<gene>
    <name evidence="11 13" type="primary">mtgA</name>
    <name evidence="13" type="ORF">KI659_10190</name>
</gene>
<evidence type="ECO:0000256" key="6">
    <source>
        <dbReference type="ARBA" id="ARBA00022960"/>
    </source>
</evidence>
<dbReference type="AlphaFoldDB" id="A0AAP2CKU4"/>
<dbReference type="GO" id="GO:0008955">
    <property type="term" value="F:peptidoglycan glycosyltransferase activity"/>
    <property type="evidence" value="ECO:0007669"/>
    <property type="project" value="UniProtKB-UniRule"/>
</dbReference>
<keyword evidence="7 11" id="KW-0573">Peptidoglycan synthesis</keyword>
<dbReference type="Pfam" id="PF00912">
    <property type="entry name" value="Transgly"/>
    <property type="match status" value="1"/>
</dbReference>
<evidence type="ECO:0000256" key="7">
    <source>
        <dbReference type="ARBA" id="ARBA00022984"/>
    </source>
</evidence>
<keyword evidence="3 11" id="KW-0328">Glycosyltransferase</keyword>
<evidence type="ECO:0000256" key="11">
    <source>
        <dbReference type="HAMAP-Rule" id="MF_00766"/>
    </source>
</evidence>
<dbReference type="Proteomes" id="UP001319104">
    <property type="component" value="Unassembled WGS sequence"/>
</dbReference>
<evidence type="ECO:0000256" key="4">
    <source>
        <dbReference type="ARBA" id="ARBA00022679"/>
    </source>
</evidence>
<comment type="catalytic activity">
    <reaction evidence="11">
        <text>[GlcNAc-(1-&gt;4)-Mur2Ac(oyl-L-Ala-gamma-D-Glu-L-Lys-D-Ala-D-Ala)](n)-di-trans,octa-cis-undecaprenyl diphosphate + beta-D-GlcNAc-(1-&gt;4)-Mur2Ac(oyl-L-Ala-gamma-D-Glu-L-Lys-D-Ala-D-Ala)-di-trans,octa-cis-undecaprenyl diphosphate = [GlcNAc-(1-&gt;4)-Mur2Ac(oyl-L-Ala-gamma-D-Glu-L-Lys-D-Ala-D-Ala)](n+1)-di-trans,octa-cis-undecaprenyl diphosphate + di-trans,octa-cis-undecaprenyl diphosphate + H(+)</text>
        <dbReference type="Rhea" id="RHEA:23708"/>
        <dbReference type="Rhea" id="RHEA-COMP:9602"/>
        <dbReference type="Rhea" id="RHEA-COMP:9603"/>
        <dbReference type="ChEBI" id="CHEBI:15378"/>
        <dbReference type="ChEBI" id="CHEBI:58405"/>
        <dbReference type="ChEBI" id="CHEBI:60033"/>
        <dbReference type="ChEBI" id="CHEBI:78435"/>
        <dbReference type="EC" id="2.4.99.28"/>
    </reaction>
</comment>
<evidence type="ECO:0000256" key="2">
    <source>
        <dbReference type="ARBA" id="ARBA00022519"/>
    </source>
</evidence>
<dbReference type="PANTHER" id="PTHR30400">
    <property type="entry name" value="MONOFUNCTIONAL BIOSYNTHETIC PEPTIDOGLYCAN TRANSGLYCOSYLASE"/>
    <property type="match status" value="1"/>
</dbReference>
<evidence type="ECO:0000256" key="9">
    <source>
        <dbReference type="ARBA" id="ARBA00023136"/>
    </source>
</evidence>
<keyword evidence="14" id="KW-1185">Reference proteome</keyword>
<evidence type="ECO:0000313" key="14">
    <source>
        <dbReference type="Proteomes" id="UP001319104"/>
    </source>
</evidence>
<dbReference type="HAMAP" id="MF_00766">
    <property type="entry name" value="PGT_MtgA"/>
    <property type="match status" value="1"/>
</dbReference>
<dbReference type="InterPro" id="IPR011812">
    <property type="entry name" value="Pep_trsgly"/>
</dbReference>
<dbReference type="InterPro" id="IPR001264">
    <property type="entry name" value="Glyco_trans_51"/>
</dbReference>
<evidence type="ECO:0000256" key="1">
    <source>
        <dbReference type="ARBA" id="ARBA00022475"/>
    </source>
</evidence>
<sequence length="234" mass="27241">MKLIKWLLWLMGRLLFWFLVLSVGGVVLFKFVPVPVTPLMLIRMLEDYNDENRQVKFSYNRKPLSEISLALPLAVVAAEDQKFLTHSGFDREAIEKAFESNKSGKRIRGGSSISQQTAKNVFLWPERSYLRKGLEAYFTVLIEFIWGKKRILEVYVNVIEMGPGIYGAEAAAKEYFRKPAAQLSRQEAALIAAVLPNPRRWNPSKPTSYNRQRQQWILRQMNNLGELRYEYDYK</sequence>
<dbReference type="GO" id="GO:0008360">
    <property type="term" value="P:regulation of cell shape"/>
    <property type="evidence" value="ECO:0007669"/>
    <property type="project" value="UniProtKB-KW"/>
</dbReference>
<keyword evidence="5 11" id="KW-0812">Transmembrane</keyword>
<keyword evidence="4 11" id="KW-0808">Transferase</keyword>
<evidence type="ECO:0000256" key="5">
    <source>
        <dbReference type="ARBA" id="ARBA00022692"/>
    </source>
</evidence>
<feature type="domain" description="Glycosyl transferase family 51" evidence="12">
    <location>
        <begin position="62"/>
        <end position="221"/>
    </location>
</feature>
<keyword evidence="10 11" id="KW-0961">Cell wall biogenesis/degradation</keyword>
<keyword evidence="6 11" id="KW-0133">Cell shape</keyword>
<comment type="similarity">
    <text evidence="11">Belongs to the glycosyltransferase 51 family.</text>
</comment>
<dbReference type="GO" id="GO:0009274">
    <property type="term" value="C:peptidoglycan-based cell wall"/>
    <property type="evidence" value="ECO:0007669"/>
    <property type="project" value="InterPro"/>
</dbReference>
<keyword evidence="9 11" id="KW-0472">Membrane</keyword>